<dbReference type="InterPro" id="IPR003609">
    <property type="entry name" value="Pan_app"/>
</dbReference>
<keyword evidence="2" id="KW-1133">Transmembrane helix</keyword>
<dbReference type="NCBIfam" id="NF040941">
    <property type="entry name" value="GGGWT_bact"/>
    <property type="match status" value="1"/>
</dbReference>
<dbReference type="SMART" id="SM00186">
    <property type="entry name" value="FBG"/>
    <property type="match status" value="1"/>
</dbReference>
<dbReference type="OrthoDB" id="5866198at2759"/>
<dbReference type="InterPro" id="IPR002181">
    <property type="entry name" value="Fibrinogen_a/b/g_C_dom"/>
</dbReference>
<dbReference type="GeneID" id="119721813"/>
<evidence type="ECO:0000256" key="1">
    <source>
        <dbReference type="ARBA" id="ARBA00023157"/>
    </source>
</evidence>
<dbReference type="GO" id="GO:0005615">
    <property type="term" value="C:extracellular space"/>
    <property type="evidence" value="ECO:0007669"/>
    <property type="project" value="TreeGrafter"/>
</dbReference>
<keyword evidence="2" id="KW-0812">Transmembrane</keyword>
<dbReference type="PANTHER" id="PTHR19143">
    <property type="entry name" value="FIBRINOGEN/TENASCIN/ANGIOPOEITIN"/>
    <property type="match status" value="1"/>
</dbReference>
<feature type="transmembrane region" description="Helical" evidence="2">
    <location>
        <begin position="12"/>
        <end position="33"/>
    </location>
</feature>
<evidence type="ECO:0000259" key="4">
    <source>
        <dbReference type="PROSITE" id="PS51406"/>
    </source>
</evidence>
<name>A0A913Z7J4_PATMI</name>
<dbReference type="PROSITE" id="PS00514">
    <property type="entry name" value="FIBRINOGEN_C_1"/>
    <property type="match status" value="1"/>
</dbReference>
<feature type="domain" description="Apple" evidence="3">
    <location>
        <begin position="35"/>
        <end position="116"/>
    </location>
</feature>
<feature type="domain" description="Fibrinogen C-terminal" evidence="4">
    <location>
        <begin position="121"/>
        <end position="346"/>
    </location>
</feature>
<dbReference type="Gene3D" id="3.90.215.10">
    <property type="entry name" value="Gamma Fibrinogen, chain A, domain 1"/>
    <property type="match status" value="1"/>
</dbReference>
<evidence type="ECO:0000256" key="2">
    <source>
        <dbReference type="SAM" id="Phobius"/>
    </source>
</evidence>
<evidence type="ECO:0000313" key="5">
    <source>
        <dbReference type="EnsemblMetazoa" id="XP_038047697.1"/>
    </source>
</evidence>
<dbReference type="InterPro" id="IPR020837">
    <property type="entry name" value="Fibrinogen_CS"/>
</dbReference>
<sequence length="346" mass="39174">MAAYAQQLQVPCSFQFVILAFAAVAVTTAIGTLSCSHQVKREFLPAVSRRLQVASYQQTLAKSHVLCVRDCHADSGCLSVNYLPIRHICHLNNSSREEHPGSFGVSCDSVYFDADALTPSFSVWRRYSSCKEFLQAGHNASGIYTIFPADFGSDGLQVYCDMEIDGGGWIIIQRRQDGSVDFYRNWTDYQVGFGDWSGEFWIGNDILRDLTGQGTWQLRVDLVDWDNEMVYAEYGDFQVSGANYQLTVGSYSDSSTARDSLTSKHNGKLFSTKDKDNDNHPTGSCAEEGQGAWWYDWCYQSNPNGKFYKWQVQFVKSIRWMTWKKPVSVKKNEHENSSISVKEKQN</sequence>
<keyword evidence="6" id="KW-1185">Reference proteome</keyword>
<evidence type="ECO:0000259" key="3">
    <source>
        <dbReference type="PROSITE" id="PS50948"/>
    </source>
</evidence>
<dbReference type="PROSITE" id="PS50948">
    <property type="entry name" value="PAN"/>
    <property type="match status" value="1"/>
</dbReference>
<organism evidence="5 6">
    <name type="scientific">Patiria miniata</name>
    <name type="common">Bat star</name>
    <name type="synonym">Asterina miniata</name>
    <dbReference type="NCBI Taxonomy" id="46514"/>
    <lineage>
        <taxon>Eukaryota</taxon>
        <taxon>Metazoa</taxon>
        <taxon>Echinodermata</taxon>
        <taxon>Eleutherozoa</taxon>
        <taxon>Asterozoa</taxon>
        <taxon>Asteroidea</taxon>
        <taxon>Valvatacea</taxon>
        <taxon>Valvatida</taxon>
        <taxon>Asterinidae</taxon>
        <taxon>Patiria</taxon>
    </lineage>
</organism>
<reference evidence="5" key="1">
    <citation type="submission" date="2022-11" db="UniProtKB">
        <authorList>
            <consortium name="EnsemblMetazoa"/>
        </authorList>
    </citation>
    <scope>IDENTIFICATION</scope>
</reference>
<evidence type="ECO:0000313" key="6">
    <source>
        <dbReference type="Proteomes" id="UP000887568"/>
    </source>
</evidence>
<accession>A0A913Z7J4</accession>
<dbReference type="Proteomes" id="UP000887568">
    <property type="component" value="Unplaced"/>
</dbReference>
<keyword evidence="2" id="KW-0472">Membrane</keyword>
<dbReference type="AlphaFoldDB" id="A0A913Z7J4"/>
<proteinExistence type="predicted"/>
<dbReference type="RefSeq" id="XP_038047697.1">
    <property type="nucleotide sequence ID" value="XM_038191769.1"/>
</dbReference>
<dbReference type="InterPro" id="IPR036056">
    <property type="entry name" value="Fibrinogen-like_C"/>
</dbReference>
<dbReference type="CDD" id="cd00087">
    <property type="entry name" value="FReD"/>
    <property type="match status" value="1"/>
</dbReference>
<dbReference type="Pfam" id="PF00024">
    <property type="entry name" value="PAN_1"/>
    <property type="match status" value="1"/>
</dbReference>
<evidence type="ECO:0008006" key="7">
    <source>
        <dbReference type="Google" id="ProtNLM"/>
    </source>
</evidence>
<dbReference type="InterPro" id="IPR014716">
    <property type="entry name" value="Fibrinogen_a/b/g_C_1"/>
</dbReference>
<dbReference type="OMA" id="EGHTANG"/>
<protein>
    <recommendedName>
        <fullName evidence="7">Fibrinogen C-terminal domain-containing protein</fullName>
    </recommendedName>
</protein>
<dbReference type="EnsemblMetazoa" id="XM_038191769.1">
    <property type="protein sequence ID" value="XP_038047697.1"/>
    <property type="gene ID" value="LOC119721813"/>
</dbReference>
<keyword evidence="1" id="KW-1015">Disulfide bond</keyword>
<dbReference type="InterPro" id="IPR050373">
    <property type="entry name" value="Fibrinogen_C-term_domain"/>
</dbReference>
<dbReference type="SUPFAM" id="SSF56496">
    <property type="entry name" value="Fibrinogen C-terminal domain-like"/>
    <property type="match status" value="1"/>
</dbReference>
<dbReference type="Pfam" id="PF00147">
    <property type="entry name" value="Fibrinogen_C"/>
    <property type="match status" value="1"/>
</dbReference>
<dbReference type="PROSITE" id="PS51406">
    <property type="entry name" value="FIBRINOGEN_C_2"/>
    <property type="match status" value="1"/>
</dbReference>